<evidence type="ECO:0000256" key="8">
    <source>
        <dbReference type="ARBA" id="ARBA00022763"/>
    </source>
</evidence>
<dbReference type="Pfam" id="PF14815">
    <property type="entry name" value="NUDIX_4"/>
    <property type="match status" value="1"/>
</dbReference>
<keyword evidence="9" id="KW-0378">Hydrolase</keyword>
<dbReference type="SMART" id="SM00525">
    <property type="entry name" value="FES"/>
    <property type="match status" value="1"/>
</dbReference>
<comment type="catalytic activity">
    <reaction evidence="1 14">
        <text>Hydrolyzes free adenine bases from 7,8-dihydro-8-oxoguanine:adenine mismatched double-stranded DNA, leaving an apurinic site.</text>
        <dbReference type="EC" id="3.2.2.31"/>
    </reaction>
</comment>
<evidence type="ECO:0000256" key="1">
    <source>
        <dbReference type="ARBA" id="ARBA00000843"/>
    </source>
</evidence>
<dbReference type="InterPro" id="IPR044298">
    <property type="entry name" value="MIG/MutY"/>
</dbReference>
<dbReference type="InterPro" id="IPR023170">
    <property type="entry name" value="HhH_base_excis_C"/>
</dbReference>
<evidence type="ECO:0000256" key="9">
    <source>
        <dbReference type="ARBA" id="ARBA00022801"/>
    </source>
</evidence>
<sequence length="352" mass="39589">MSTHFRFAPALLTWFDQHGRKDLPWQHPRTPYAVWVSEVMLQQTQVKTVLKYFPRFTQTFADVRQLAQAPLDEVLHLWTGLGYYSRARNLHKAAQIICDTYQGEIPADNLQALQSLPGIGRSTAGAIKAISTGQHAVILDANVKRVLTRFHALAGWPGQAQIEKQLWEYAAMHTPHQRLPEYTQAMMDLGATLCTSRKPACPDCPLQSQCQAYAQGLTKQLPTPKPKKTLPERQAYGIQIVNATQEVLLLQRPNTGIWGGLWSLPEFATLEAAQAWLHTQGLASSELSQVAHIRHTFTHFRLHLSVYRCQIHARHLQVQDASDQLWYAPTAGNKIGLPTPIKNFLATCPTLI</sequence>
<dbReference type="RefSeq" id="WP_093308856.1">
    <property type="nucleotide sequence ID" value="NZ_FNYH01000003.1"/>
</dbReference>
<evidence type="ECO:0000256" key="10">
    <source>
        <dbReference type="ARBA" id="ARBA00023004"/>
    </source>
</evidence>
<keyword evidence="17" id="KW-1185">Reference proteome</keyword>
<reference evidence="17" key="1">
    <citation type="submission" date="2016-10" db="EMBL/GenBank/DDBJ databases">
        <authorList>
            <person name="Varghese N."/>
            <person name="Submissions S."/>
        </authorList>
    </citation>
    <scope>NUCLEOTIDE SEQUENCE [LARGE SCALE GENOMIC DNA]</scope>
    <source>
        <strain evidence="17">DSM 7165</strain>
    </source>
</reference>
<dbReference type="Proteomes" id="UP000242999">
    <property type="component" value="Unassembled WGS sequence"/>
</dbReference>
<dbReference type="GO" id="GO:0032357">
    <property type="term" value="F:oxidized purine DNA binding"/>
    <property type="evidence" value="ECO:0007669"/>
    <property type="project" value="TreeGrafter"/>
</dbReference>
<dbReference type="AlphaFoldDB" id="A0A1H6RLJ6"/>
<keyword evidence="10 14" id="KW-0408">Iron</keyword>
<dbReference type="PANTHER" id="PTHR42944:SF1">
    <property type="entry name" value="ADENINE DNA GLYCOSYLASE"/>
    <property type="match status" value="1"/>
</dbReference>
<dbReference type="EMBL" id="FNYH01000003">
    <property type="protein sequence ID" value="SEI52680.1"/>
    <property type="molecule type" value="Genomic_DNA"/>
</dbReference>
<dbReference type="OrthoDB" id="9802365at2"/>
<keyword evidence="13 14" id="KW-0326">Glycosidase</keyword>
<evidence type="ECO:0000256" key="6">
    <source>
        <dbReference type="ARBA" id="ARBA00022485"/>
    </source>
</evidence>
<accession>A0A1H6RLJ6</accession>
<dbReference type="NCBIfam" id="TIGR01084">
    <property type="entry name" value="mutY"/>
    <property type="match status" value="1"/>
</dbReference>
<dbReference type="InterPro" id="IPR004035">
    <property type="entry name" value="Endouclease-III_FeS-bd_BS"/>
</dbReference>
<dbReference type="CDD" id="cd03431">
    <property type="entry name" value="NUDIX_DNA_Glycosylase_C-MutY"/>
    <property type="match status" value="1"/>
</dbReference>
<dbReference type="GO" id="GO:0000701">
    <property type="term" value="F:purine-specific mismatch base pair DNA N-glycosylase activity"/>
    <property type="evidence" value="ECO:0007669"/>
    <property type="project" value="UniProtKB-EC"/>
</dbReference>
<keyword evidence="8 14" id="KW-0227">DNA damage</keyword>
<dbReference type="Gene3D" id="1.10.1670.10">
    <property type="entry name" value="Helix-hairpin-Helix base-excision DNA repair enzymes (C-terminal)"/>
    <property type="match status" value="1"/>
</dbReference>
<dbReference type="GO" id="GO:0051539">
    <property type="term" value="F:4 iron, 4 sulfur cluster binding"/>
    <property type="evidence" value="ECO:0007669"/>
    <property type="project" value="UniProtKB-UniRule"/>
</dbReference>
<keyword evidence="6" id="KW-0004">4Fe-4S</keyword>
<evidence type="ECO:0000256" key="2">
    <source>
        <dbReference type="ARBA" id="ARBA00002933"/>
    </source>
</evidence>
<keyword evidence="11" id="KW-0411">Iron-sulfur</keyword>
<dbReference type="GO" id="GO:0006284">
    <property type="term" value="P:base-excision repair"/>
    <property type="evidence" value="ECO:0007669"/>
    <property type="project" value="UniProtKB-UniRule"/>
</dbReference>
<dbReference type="PANTHER" id="PTHR42944">
    <property type="entry name" value="ADENINE DNA GLYCOSYLASE"/>
    <property type="match status" value="1"/>
</dbReference>
<evidence type="ECO:0000256" key="3">
    <source>
        <dbReference type="ARBA" id="ARBA00008343"/>
    </source>
</evidence>
<evidence type="ECO:0000256" key="11">
    <source>
        <dbReference type="ARBA" id="ARBA00023014"/>
    </source>
</evidence>
<evidence type="ECO:0000256" key="5">
    <source>
        <dbReference type="ARBA" id="ARBA00022023"/>
    </source>
</evidence>
<dbReference type="GO" id="GO:0035485">
    <property type="term" value="F:adenine/guanine mispair binding"/>
    <property type="evidence" value="ECO:0007669"/>
    <property type="project" value="TreeGrafter"/>
</dbReference>
<keyword evidence="12" id="KW-0234">DNA repair</keyword>
<dbReference type="SUPFAM" id="SSF55811">
    <property type="entry name" value="Nudix"/>
    <property type="match status" value="1"/>
</dbReference>
<evidence type="ECO:0000256" key="14">
    <source>
        <dbReference type="RuleBase" id="RU365096"/>
    </source>
</evidence>
<evidence type="ECO:0000256" key="13">
    <source>
        <dbReference type="ARBA" id="ARBA00023295"/>
    </source>
</evidence>
<dbReference type="GO" id="GO:0034039">
    <property type="term" value="F:8-oxo-7,8-dihydroguanine DNA N-glycosylase activity"/>
    <property type="evidence" value="ECO:0007669"/>
    <property type="project" value="TreeGrafter"/>
</dbReference>
<dbReference type="InterPro" id="IPR029119">
    <property type="entry name" value="MutY_C"/>
</dbReference>
<comment type="function">
    <text evidence="2">Adenine glycosylase active on G-A mispairs. MutY also corrects error-prone DNA synthesis past GO lesions which are due to the oxidatively damaged form of guanine: 7,8-dihydro-8-oxoguanine (8-oxo-dGTP).</text>
</comment>
<dbReference type="SUPFAM" id="SSF48150">
    <property type="entry name" value="DNA-glycosylase"/>
    <property type="match status" value="1"/>
</dbReference>
<evidence type="ECO:0000259" key="15">
    <source>
        <dbReference type="SMART" id="SM00478"/>
    </source>
</evidence>
<dbReference type="InterPro" id="IPR005760">
    <property type="entry name" value="A/G_AdeGlyc_MutY"/>
</dbReference>
<dbReference type="FunFam" id="1.10.340.30:FF:000002">
    <property type="entry name" value="Adenine DNA glycosylase"/>
    <property type="match status" value="1"/>
</dbReference>
<dbReference type="PROSITE" id="PS00764">
    <property type="entry name" value="ENDONUCLEASE_III_1"/>
    <property type="match status" value="1"/>
</dbReference>
<dbReference type="GO" id="GO:0006298">
    <property type="term" value="P:mismatch repair"/>
    <property type="evidence" value="ECO:0007669"/>
    <property type="project" value="TreeGrafter"/>
</dbReference>
<dbReference type="InterPro" id="IPR015797">
    <property type="entry name" value="NUDIX_hydrolase-like_dom_sf"/>
</dbReference>
<dbReference type="Gene3D" id="1.10.340.30">
    <property type="entry name" value="Hypothetical protein, domain 2"/>
    <property type="match status" value="1"/>
</dbReference>
<evidence type="ECO:0000313" key="17">
    <source>
        <dbReference type="Proteomes" id="UP000242999"/>
    </source>
</evidence>
<feature type="domain" description="HhH-GPD" evidence="15">
    <location>
        <begin position="40"/>
        <end position="192"/>
    </location>
</feature>
<evidence type="ECO:0000256" key="12">
    <source>
        <dbReference type="ARBA" id="ARBA00023204"/>
    </source>
</evidence>
<name>A0A1H6RLJ6_9GAMM</name>
<dbReference type="SMART" id="SM00478">
    <property type="entry name" value="ENDO3c"/>
    <property type="match status" value="1"/>
</dbReference>
<dbReference type="GO" id="GO:0046872">
    <property type="term" value="F:metal ion binding"/>
    <property type="evidence" value="ECO:0007669"/>
    <property type="project" value="UniProtKB-UniRule"/>
</dbReference>
<keyword evidence="7" id="KW-0479">Metal-binding</keyword>
<evidence type="ECO:0000313" key="16">
    <source>
        <dbReference type="EMBL" id="SEI52680.1"/>
    </source>
</evidence>
<dbReference type="InterPro" id="IPR011257">
    <property type="entry name" value="DNA_glycosylase"/>
</dbReference>
<dbReference type="Pfam" id="PF00730">
    <property type="entry name" value="HhH-GPD"/>
    <property type="match status" value="1"/>
</dbReference>
<dbReference type="InterPro" id="IPR003651">
    <property type="entry name" value="Endonuclease3_FeS-loop_motif"/>
</dbReference>
<dbReference type="CDD" id="cd00056">
    <property type="entry name" value="ENDO3c"/>
    <property type="match status" value="1"/>
</dbReference>
<evidence type="ECO:0000256" key="7">
    <source>
        <dbReference type="ARBA" id="ARBA00022723"/>
    </source>
</evidence>
<gene>
    <name evidence="16" type="ORF">SAMN05421831_103206</name>
</gene>
<protein>
    <recommendedName>
        <fullName evidence="5 14">Adenine DNA glycosylase</fullName>
        <ecNumber evidence="4 14">3.2.2.31</ecNumber>
    </recommendedName>
</protein>
<proteinExistence type="inferred from homology"/>
<organism evidence="16 17">
    <name type="scientific">Allopseudospirillum japonicum</name>
    <dbReference type="NCBI Taxonomy" id="64971"/>
    <lineage>
        <taxon>Bacteria</taxon>
        <taxon>Pseudomonadati</taxon>
        <taxon>Pseudomonadota</taxon>
        <taxon>Gammaproteobacteria</taxon>
        <taxon>Oceanospirillales</taxon>
        <taxon>Oceanospirillaceae</taxon>
        <taxon>Allopseudospirillum</taxon>
    </lineage>
</organism>
<dbReference type="InterPro" id="IPR003265">
    <property type="entry name" value="HhH-GPD_domain"/>
</dbReference>
<comment type="similarity">
    <text evidence="3 14">Belongs to the Nth/MutY family.</text>
</comment>
<dbReference type="Gene3D" id="3.90.79.10">
    <property type="entry name" value="Nucleoside Triphosphate Pyrophosphohydrolase"/>
    <property type="match status" value="1"/>
</dbReference>
<comment type="cofactor">
    <cofactor evidence="14">
        <name>[4Fe-4S] cluster</name>
        <dbReference type="ChEBI" id="CHEBI:49883"/>
    </cofactor>
    <text evidence="14">Binds 1 [4Fe-4S] cluster.</text>
</comment>
<dbReference type="EC" id="3.2.2.31" evidence="4 14"/>
<dbReference type="STRING" id="64971.SAMN05421831_103206"/>
<evidence type="ECO:0000256" key="4">
    <source>
        <dbReference type="ARBA" id="ARBA00012045"/>
    </source>
</evidence>